<dbReference type="Proteomes" id="UP001285908">
    <property type="component" value="Unassembled WGS sequence"/>
</dbReference>
<reference evidence="1 2" key="1">
    <citation type="journal article" date="2023" name="Mol. Phylogenet. Evol.">
        <title>Genome-scale phylogeny and comparative genomics of the fungal order Sordariales.</title>
        <authorList>
            <person name="Hensen N."/>
            <person name="Bonometti L."/>
            <person name="Westerberg I."/>
            <person name="Brannstrom I.O."/>
            <person name="Guillou S."/>
            <person name="Cros-Aarteil S."/>
            <person name="Calhoun S."/>
            <person name="Haridas S."/>
            <person name="Kuo A."/>
            <person name="Mondo S."/>
            <person name="Pangilinan J."/>
            <person name="Riley R."/>
            <person name="LaButti K."/>
            <person name="Andreopoulos B."/>
            <person name="Lipzen A."/>
            <person name="Chen C."/>
            <person name="Yan M."/>
            <person name="Daum C."/>
            <person name="Ng V."/>
            <person name="Clum A."/>
            <person name="Steindorff A."/>
            <person name="Ohm R.A."/>
            <person name="Martin F."/>
            <person name="Silar P."/>
            <person name="Natvig D.O."/>
            <person name="Lalanne C."/>
            <person name="Gautier V."/>
            <person name="Ament-Velasquez S.L."/>
            <person name="Kruys A."/>
            <person name="Hutchinson M.I."/>
            <person name="Powell A.J."/>
            <person name="Barry K."/>
            <person name="Miller A.N."/>
            <person name="Grigoriev I.V."/>
            <person name="Debuchy R."/>
            <person name="Gladieux P."/>
            <person name="Hiltunen Thoren M."/>
            <person name="Johannesson H."/>
        </authorList>
    </citation>
    <scope>NUCLEOTIDE SEQUENCE [LARGE SCALE GENOMIC DNA]</scope>
    <source>
        <strain evidence="1 2">FGSC 10403</strain>
    </source>
</reference>
<dbReference type="AlphaFoldDB" id="A0AAJ0IGW0"/>
<organism evidence="1 2">
    <name type="scientific">Neurospora hispaniola</name>
    <dbReference type="NCBI Taxonomy" id="588809"/>
    <lineage>
        <taxon>Eukaryota</taxon>
        <taxon>Fungi</taxon>
        <taxon>Dikarya</taxon>
        <taxon>Ascomycota</taxon>
        <taxon>Pezizomycotina</taxon>
        <taxon>Sordariomycetes</taxon>
        <taxon>Sordariomycetidae</taxon>
        <taxon>Sordariales</taxon>
        <taxon>Sordariaceae</taxon>
        <taxon>Neurospora</taxon>
    </lineage>
</organism>
<keyword evidence="2" id="KW-1185">Reference proteome</keyword>
<accession>A0AAJ0IGW0</accession>
<evidence type="ECO:0000313" key="2">
    <source>
        <dbReference type="Proteomes" id="UP001285908"/>
    </source>
</evidence>
<protein>
    <submittedName>
        <fullName evidence="1">Uncharacterized protein</fullName>
    </submittedName>
</protein>
<evidence type="ECO:0000313" key="1">
    <source>
        <dbReference type="EMBL" id="KAK3499941.1"/>
    </source>
</evidence>
<sequence>MKSFGTSGTKFRHAFRIFRRHLSIRALEESRHERFNHNQLRTNGTRESGIARHAGMLLSGMEAFQSPRNVPLTVSFSSSPHGDYIKPKIRFALVVRDGARTHATQTAMYPNSQSSCDICDPSILLISLLPGFHHTLPRPLTSSKLSGTSDPTHISPIQLLPLLVQCLFELRGYGVYNPVLRTLPLLEDHEELQTYPARTKVTNKPTSYCIICTK</sequence>
<dbReference type="EMBL" id="JAULSX010000001">
    <property type="protein sequence ID" value="KAK3499941.1"/>
    <property type="molecule type" value="Genomic_DNA"/>
</dbReference>
<dbReference type="RefSeq" id="XP_062697574.1">
    <property type="nucleotide sequence ID" value="XM_062838008.1"/>
</dbReference>
<proteinExistence type="predicted"/>
<comment type="caution">
    <text evidence="1">The sequence shown here is derived from an EMBL/GenBank/DDBJ whole genome shotgun (WGS) entry which is preliminary data.</text>
</comment>
<name>A0AAJ0IGW0_9PEZI</name>
<gene>
    <name evidence="1" type="ORF">B0T23DRAFT_392487</name>
</gene>
<dbReference type="GeneID" id="87875630"/>